<evidence type="ECO:0000313" key="2">
    <source>
        <dbReference type="EMBL" id="ORY39173.1"/>
    </source>
</evidence>
<keyword evidence="1" id="KW-1133">Transmembrane helix</keyword>
<dbReference type="Proteomes" id="UP000193642">
    <property type="component" value="Unassembled WGS sequence"/>
</dbReference>
<evidence type="ECO:0000256" key="1">
    <source>
        <dbReference type="SAM" id="Phobius"/>
    </source>
</evidence>
<reference evidence="2 3" key="1">
    <citation type="submission" date="2016-07" db="EMBL/GenBank/DDBJ databases">
        <title>Pervasive Adenine N6-methylation of Active Genes in Fungi.</title>
        <authorList>
            <consortium name="DOE Joint Genome Institute"/>
            <person name="Mondo S.J."/>
            <person name="Dannebaum R.O."/>
            <person name="Kuo R.C."/>
            <person name="Labutti K."/>
            <person name="Haridas S."/>
            <person name="Kuo A."/>
            <person name="Salamov A."/>
            <person name="Ahrendt S.R."/>
            <person name="Lipzen A."/>
            <person name="Sullivan W."/>
            <person name="Andreopoulos W.B."/>
            <person name="Clum A."/>
            <person name="Lindquist E."/>
            <person name="Daum C."/>
            <person name="Ramamoorthy G.K."/>
            <person name="Gryganskyi A."/>
            <person name="Culley D."/>
            <person name="Magnuson J.K."/>
            <person name="James T.Y."/>
            <person name="O'Malley M.A."/>
            <person name="Stajich J.E."/>
            <person name="Spatafora J.W."/>
            <person name="Visel A."/>
            <person name="Grigoriev I.V."/>
        </authorList>
    </citation>
    <scope>NUCLEOTIDE SEQUENCE [LARGE SCALE GENOMIC DNA]</scope>
    <source>
        <strain evidence="2 3">JEL800</strain>
    </source>
</reference>
<protein>
    <submittedName>
        <fullName evidence="2">Uncharacterized protein</fullName>
    </submittedName>
</protein>
<proteinExistence type="predicted"/>
<accession>A0A1Y2BWP8</accession>
<comment type="caution">
    <text evidence="2">The sequence shown here is derived from an EMBL/GenBank/DDBJ whole genome shotgun (WGS) entry which is preliminary data.</text>
</comment>
<dbReference type="EMBL" id="MCGO01000041">
    <property type="protein sequence ID" value="ORY39173.1"/>
    <property type="molecule type" value="Genomic_DNA"/>
</dbReference>
<keyword evidence="1" id="KW-0472">Membrane</keyword>
<name>A0A1Y2BWP8_9FUNG</name>
<sequence>MTMDATSCYQDEHYRSTLSLHDRFLLMDLHLPRCIDTWQPNHTPRDPIILVTIVFRQRRAKRLTCLASFFSLAILLVLPTKGDRNLALIHRKQPKKTSTSHSIRNAATTIRYDLSGLIPARYTGVIQQHPFVVIYSHSSSDNDSRFSRITTRICVLRIQSLVGRVPPPTEHGRENREKDIHNAGETLLQLGTHTYKCFRIPLYQRQRHYIVGNNVERISCEKNGGDEIVKTGKGIERVGGVGCCTCAV</sequence>
<feature type="transmembrane region" description="Helical" evidence="1">
    <location>
        <begin position="63"/>
        <end position="80"/>
    </location>
</feature>
<gene>
    <name evidence="2" type="ORF">BCR33DRAFT_419164</name>
</gene>
<keyword evidence="1" id="KW-0812">Transmembrane</keyword>
<dbReference type="AlphaFoldDB" id="A0A1Y2BWP8"/>
<organism evidence="2 3">
    <name type="scientific">Rhizoclosmatium globosum</name>
    <dbReference type="NCBI Taxonomy" id="329046"/>
    <lineage>
        <taxon>Eukaryota</taxon>
        <taxon>Fungi</taxon>
        <taxon>Fungi incertae sedis</taxon>
        <taxon>Chytridiomycota</taxon>
        <taxon>Chytridiomycota incertae sedis</taxon>
        <taxon>Chytridiomycetes</taxon>
        <taxon>Chytridiales</taxon>
        <taxon>Chytriomycetaceae</taxon>
        <taxon>Rhizoclosmatium</taxon>
    </lineage>
</organism>
<evidence type="ECO:0000313" key="3">
    <source>
        <dbReference type="Proteomes" id="UP000193642"/>
    </source>
</evidence>
<keyword evidence="3" id="KW-1185">Reference proteome</keyword>